<accession>A0A2I1PDZ4</accession>
<evidence type="ECO:0000313" key="3">
    <source>
        <dbReference type="Proteomes" id="UP000234206"/>
    </source>
</evidence>
<keyword evidence="3" id="KW-1185">Reference proteome</keyword>
<gene>
    <name evidence="2" type="ORF">CYJ76_00875</name>
</gene>
<proteinExistence type="predicted"/>
<keyword evidence="2" id="KW-0032">Aminotransferase</keyword>
<dbReference type="Proteomes" id="UP000234206">
    <property type="component" value="Unassembled WGS sequence"/>
</dbReference>
<dbReference type="GO" id="GO:0008483">
    <property type="term" value="F:transaminase activity"/>
    <property type="evidence" value="ECO:0007669"/>
    <property type="project" value="UniProtKB-KW"/>
</dbReference>
<dbReference type="OrthoDB" id="9786330at2"/>
<dbReference type="AlphaFoldDB" id="A0A2I1PDZ4"/>
<evidence type="ECO:0000313" key="2">
    <source>
        <dbReference type="EMBL" id="PKZ42831.1"/>
    </source>
</evidence>
<organism evidence="2 3">
    <name type="scientific">Kytococcus schroeteri</name>
    <dbReference type="NCBI Taxonomy" id="138300"/>
    <lineage>
        <taxon>Bacteria</taxon>
        <taxon>Bacillati</taxon>
        <taxon>Actinomycetota</taxon>
        <taxon>Actinomycetes</taxon>
        <taxon>Micrococcales</taxon>
        <taxon>Kytococcaceae</taxon>
        <taxon>Kytococcus</taxon>
    </lineage>
</organism>
<comment type="caution">
    <text evidence="2">The sequence shown here is derived from an EMBL/GenBank/DDBJ whole genome shotgun (WGS) entry which is preliminary data.</text>
</comment>
<sequence>MTSPWDPTGELPRRTAVRYVTPLREGGSMPGVVEADDLGTYVMKFRSAGQGVKVLVAEVVVGELARALDLPVPEMVALELPEALSRYEPDEEVQDLLRASIGLNLGTDFLPGAHGYDGSVPPAPEVAARLLWLDAFTANVDRTWSNPNLVVWHGVPWLIDHGAALYFHHAWPGTAAEHAPDPARSARQPFDASQHVTAAVVPAEPGTMARVHAELAPRIGQAVREAVAAVPGEWLETTGGLPTADAVRDAYVDFLTARLAGAEHWLPGDDALAAARAGAEAGRAEAQRTLKMQARRAVVRQGEEPR</sequence>
<keyword evidence="2" id="KW-0808">Transferase</keyword>
<name>A0A2I1PDZ4_9MICO</name>
<dbReference type="RefSeq" id="WP_101848962.1">
    <property type="nucleotide sequence ID" value="NZ_JBHLVH010000014.1"/>
</dbReference>
<protein>
    <submittedName>
        <fullName evidence="2">Aminotransferase class I and II</fullName>
    </submittedName>
</protein>
<feature type="domain" description="HipA-like kinase" evidence="1">
    <location>
        <begin position="22"/>
        <end position="179"/>
    </location>
</feature>
<reference evidence="2 3" key="1">
    <citation type="submission" date="2017-12" db="EMBL/GenBank/DDBJ databases">
        <title>Phylogenetic diversity of female urinary microbiome.</title>
        <authorList>
            <person name="Thomas-White K."/>
            <person name="Wolfe A.J."/>
        </authorList>
    </citation>
    <scope>NUCLEOTIDE SEQUENCE [LARGE SCALE GENOMIC DNA]</scope>
    <source>
        <strain evidence="2 3">UMB1298</strain>
    </source>
</reference>
<dbReference type="EMBL" id="PKIZ01000001">
    <property type="protein sequence ID" value="PKZ42831.1"/>
    <property type="molecule type" value="Genomic_DNA"/>
</dbReference>
<dbReference type="InterPro" id="IPR046748">
    <property type="entry name" value="HipA_2"/>
</dbReference>
<evidence type="ECO:0000259" key="1">
    <source>
        <dbReference type="Pfam" id="PF20613"/>
    </source>
</evidence>
<dbReference type="Pfam" id="PF20613">
    <property type="entry name" value="HipA_2"/>
    <property type="match status" value="1"/>
</dbReference>